<proteinExistence type="predicted"/>
<sequence>MAKDYVGDALERGDGEHFTRKIPVTPVAQIRLLLKAEKNSTKAVAARLGVSQRTVERYLAGQRKTPRKALRDALVREASKVWQPRVRQQARRRAAASGGITIETRARFGYTAAAGSTDDPRERLLTVHLPAAYAGELFQAQQNGASDQELREIVAKGFQEIYFQDGGRRADQLSEVEIQDITYLDVKF</sequence>
<accession>A0ABV6XCQ1</accession>
<dbReference type="InterPro" id="IPR058118">
    <property type="entry name" value="Tpg"/>
</dbReference>
<protein>
    <submittedName>
        <fullName evidence="1">XRE family transcriptional regulator</fullName>
    </submittedName>
</protein>
<dbReference type="Proteomes" id="UP001592530">
    <property type="component" value="Unassembled WGS sequence"/>
</dbReference>
<dbReference type="NCBIfam" id="NF047541">
    <property type="entry name" value="telomere_Tpg"/>
    <property type="match status" value="1"/>
</dbReference>
<dbReference type="SUPFAM" id="SSF47413">
    <property type="entry name" value="lambda repressor-like DNA-binding domains"/>
    <property type="match status" value="1"/>
</dbReference>
<dbReference type="InterPro" id="IPR001387">
    <property type="entry name" value="Cro/C1-type_HTH"/>
</dbReference>
<name>A0ABV6XCQ1_9ACTN</name>
<gene>
    <name evidence="1" type="ORF">ACEZDB_36090</name>
</gene>
<dbReference type="CDD" id="cd00093">
    <property type="entry name" value="HTH_XRE"/>
    <property type="match status" value="1"/>
</dbReference>
<dbReference type="EMBL" id="JBHEZY010000024">
    <property type="protein sequence ID" value="MFC1436069.1"/>
    <property type="molecule type" value="Genomic_DNA"/>
</dbReference>
<dbReference type="InterPro" id="IPR010982">
    <property type="entry name" value="Lambda_DNA-bd_dom_sf"/>
</dbReference>
<organism evidence="1 2">
    <name type="scientific">Streptacidiphilus alkalitolerans</name>
    <dbReference type="NCBI Taxonomy" id="3342712"/>
    <lineage>
        <taxon>Bacteria</taxon>
        <taxon>Bacillati</taxon>
        <taxon>Actinomycetota</taxon>
        <taxon>Actinomycetes</taxon>
        <taxon>Kitasatosporales</taxon>
        <taxon>Streptomycetaceae</taxon>
        <taxon>Streptacidiphilus</taxon>
    </lineage>
</organism>
<evidence type="ECO:0000313" key="2">
    <source>
        <dbReference type="Proteomes" id="UP001592530"/>
    </source>
</evidence>
<evidence type="ECO:0000313" key="1">
    <source>
        <dbReference type="EMBL" id="MFC1436069.1"/>
    </source>
</evidence>
<comment type="caution">
    <text evidence="1">The sequence shown here is derived from an EMBL/GenBank/DDBJ whole genome shotgun (WGS) entry which is preliminary data.</text>
</comment>
<dbReference type="RefSeq" id="WP_380559517.1">
    <property type="nucleotide sequence ID" value="NZ_JBHEZY010000024.1"/>
</dbReference>
<reference evidence="1 2" key="1">
    <citation type="submission" date="2024-09" db="EMBL/GenBank/DDBJ databases">
        <authorList>
            <person name="Lee S.D."/>
        </authorList>
    </citation>
    <scope>NUCLEOTIDE SEQUENCE [LARGE SCALE GENOMIC DNA]</scope>
    <source>
        <strain evidence="1 2">N1-3</strain>
    </source>
</reference>